<gene>
    <name evidence="1" type="ORF">Taro_028412</name>
</gene>
<accession>A0A843VN30</accession>
<evidence type="ECO:0000313" key="2">
    <source>
        <dbReference type="Proteomes" id="UP000652761"/>
    </source>
</evidence>
<comment type="caution">
    <text evidence="1">The sequence shown here is derived from an EMBL/GenBank/DDBJ whole genome shotgun (WGS) entry which is preliminary data.</text>
</comment>
<dbReference type="EMBL" id="NMUH01001830">
    <property type="protein sequence ID" value="MQL95747.1"/>
    <property type="molecule type" value="Genomic_DNA"/>
</dbReference>
<proteinExistence type="predicted"/>
<protein>
    <submittedName>
        <fullName evidence="1">Uncharacterized protein</fullName>
    </submittedName>
</protein>
<name>A0A843VN30_COLES</name>
<dbReference type="Proteomes" id="UP000652761">
    <property type="component" value="Unassembled WGS sequence"/>
</dbReference>
<reference evidence="1" key="1">
    <citation type="submission" date="2017-07" db="EMBL/GenBank/DDBJ databases">
        <title>Taro Niue Genome Assembly and Annotation.</title>
        <authorList>
            <person name="Atibalentja N."/>
            <person name="Keating K."/>
            <person name="Fields C.J."/>
        </authorList>
    </citation>
    <scope>NUCLEOTIDE SEQUENCE</scope>
    <source>
        <strain evidence="1">Niue_2</strain>
        <tissue evidence="1">Leaf</tissue>
    </source>
</reference>
<organism evidence="1 2">
    <name type="scientific">Colocasia esculenta</name>
    <name type="common">Wild taro</name>
    <name type="synonym">Arum esculentum</name>
    <dbReference type="NCBI Taxonomy" id="4460"/>
    <lineage>
        <taxon>Eukaryota</taxon>
        <taxon>Viridiplantae</taxon>
        <taxon>Streptophyta</taxon>
        <taxon>Embryophyta</taxon>
        <taxon>Tracheophyta</taxon>
        <taxon>Spermatophyta</taxon>
        <taxon>Magnoliopsida</taxon>
        <taxon>Liliopsida</taxon>
        <taxon>Araceae</taxon>
        <taxon>Aroideae</taxon>
        <taxon>Colocasieae</taxon>
        <taxon>Colocasia</taxon>
    </lineage>
</organism>
<dbReference type="AlphaFoldDB" id="A0A843VN30"/>
<sequence>MVPGGSRLSNNRLTDGQSNVSRATGFLSGSAPRFWQFVRALVGRRLLLRVRACLSLAGLVVCYKPAVRRGFVVLPRLFAQCLALEGFSHLGVVSVSWDPRPREPVEGVLRATSVLELAANAHPLLPSARGSSSGSSVSDGLRRRLWRRVVVSSSESECCELLYPSELRVVFCKSSGSVGGGVTFGVPGGGPKGRVVIAAMVEVEKMLVW</sequence>
<evidence type="ECO:0000313" key="1">
    <source>
        <dbReference type="EMBL" id="MQL95747.1"/>
    </source>
</evidence>
<keyword evidence="2" id="KW-1185">Reference proteome</keyword>